<dbReference type="PANTHER" id="PTHR10110">
    <property type="entry name" value="SODIUM/HYDROGEN EXCHANGER"/>
    <property type="match status" value="1"/>
</dbReference>
<comment type="subcellular location">
    <subcellularLocation>
        <location evidence="1">Golgi apparatus membrane</location>
        <topology evidence="1">Multi-pass membrane protein</topology>
    </subcellularLocation>
</comment>
<dbReference type="InterPro" id="IPR018422">
    <property type="entry name" value="Cation/H_exchanger_CPA1"/>
</dbReference>
<dbReference type="InterPro" id="IPR004709">
    <property type="entry name" value="NaH_exchanger"/>
</dbReference>
<comment type="similarity">
    <text evidence="11">Belongs to the monovalent cation:proton antiporter 1 (CPA1) transporter (TC 2.A.36) family.</text>
</comment>
<keyword evidence="5" id="KW-1133">Transmembrane helix</keyword>
<evidence type="ECO:0000256" key="9">
    <source>
        <dbReference type="ARBA" id="ARBA00023136"/>
    </source>
</evidence>
<dbReference type="OrthoDB" id="196264at2759"/>
<dbReference type="Gene3D" id="6.10.140.1330">
    <property type="match status" value="1"/>
</dbReference>
<name>A0A1I8IED1_9PLAT</name>
<dbReference type="GO" id="GO:0015386">
    <property type="term" value="F:potassium:proton antiporter activity"/>
    <property type="evidence" value="ECO:0007669"/>
    <property type="project" value="TreeGrafter"/>
</dbReference>
<proteinExistence type="inferred from homology"/>
<dbReference type="NCBIfam" id="TIGR00840">
    <property type="entry name" value="b_cpa1"/>
    <property type="match status" value="1"/>
</dbReference>
<evidence type="ECO:0000313" key="12">
    <source>
        <dbReference type="Proteomes" id="UP000095280"/>
    </source>
</evidence>
<keyword evidence="2 11" id="KW-0813">Transport</keyword>
<evidence type="ECO:0000256" key="11">
    <source>
        <dbReference type="RuleBase" id="RU003722"/>
    </source>
</evidence>
<dbReference type="AlphaFoldDB" id="A0A1I8IED1"/>
<evidence type="ECO:0000256" key="10">
    <source>
        <dbReference type="ARBA" id="ARBA00023201"/>
    </source>
</evidence>
<organism evidence="12 13">
    <name type="scientific">Macrostomum lignano</name>
    <dbReference type="NCBI Taxonomy" id="282301"/>
    <lineage>
        <taxon>Eukaryota</taxon>
        <taxon>Metazoa</taxon>
        <taxon>Spiralia</taxon>
        <taxon>Lophotrochozoa</taxon>
        <taxon>Platyhelminthes</taxon>
        <taxon>Rhabditophora</taxon>
        <taxon>Macrostomorpha</taxon>
        <taxon>Macrostomida</taxon>
        <taxon>Macrostomidae</taxon>
        <taxon>Macrostomum</taxon>
    </lineage>
</organism>
<keyword evidence="7" id="KW-0915">Sodium</keyword>
<evidence type="ECO:0000256" key="4">
    <source>
        <dbReference type="ARBA" id="ARBA00022692"/>
    </source>
</evidence>
<keyword evidence="10 11" id="KW-0739">Sodium transport</keyword>
<dbReference type="GO" id="GO:0015385">
    <property type="term" value="F:sodium:proton antiporter activity"/>
    <property type="evidence" value="ECO:0007669"/>
    <property type="project" value="InterPro"/>
</dbReference>
<dbReference type="InterPro" id="IPR006153">
    <property type="entry name" value="Cation/H_exchanger_TM"/>
</dbReference>
<sequence>MVMSTPSVSAANQSLLGNGSGVVSPSPIPPGGSATTASVNSASEMEHTVSMTLFFVLAVLGLCILVIHLLIKLKLTYLPESIAVVFVGALIGLLLQLIGNWRKEEAFPPMIFFLVILPPIIFESGYNLHKGNFFHNIGSILLFAILGTVISAAVIGAGVYLVGVAGITYQLTLVESFAFGSLISAVDPVATLAIFQAIKVDPILYMLVFGESILNDAVSIVLMTTVIQVKPEDGGLHALGLAVLNFFKTFLCSAGIGTVFALASALLLKWVDLRKTPSLEVGIMLIFSYAPYCLAEGLHMSGIMAILFAGIVMSHYTHRNLSPVTQITVQHTFRTMAFLAETLVFAYLGLAIFSFSHLLQPSLVIWCIALCLLGRAFNIFPLSFCLNYFRQHKITLKNQLIMWFSGLRGAIAFALAIHLDVRGETRQILVTTTLVIVLFTILVLGGSTMPLMKCLERRPAWMQTYYYYNDPAAGSSRSRRRRRRAREKQEVTLSKTQMGAAMDSEQYSEFAESEVELSGGGPGVPGVPVGPGGHKLQGFIRLDLRYLMPFFTRTFTHKEVTEGRRMMTTLTDKWYQEVRSTPAGEGGDPDDEEDDEDIDEEASHAETSLTAAQQ</sequence>
<dbReference type="Pfam" id="PF00999">
    <property type="entry name" value="Na_H_Exchanger"/>
    <property type="match status" value="1"/>
</dbReference>
<dbReference type="GO" id="GO:0000139">
    <property type="term" value="C:Golgi membrane"/>
    <property type="evidence" value="ECO:0007669"/>
    <property type="project" value="UniProtKB-SubCell"/>
</dbReference>
<dbReference type="STRING" id="282301.A0A1I8IED1"/>
<keyword evidence="9" id="KW-0472">Membrane</keyword>
<evidence type="ECO:0000256" key="1">
    <source>
        <dbReference type="ARBA" id="ARBA00004653"/>
    </source>
</evidence>
<keyword evidence="8 11" id="KW-0406">Ion transport</keyword>
<keyword evidence="6" id="KW-0333">Golgi apparatus</keyword>
<dbReference type="WBParaSite" id="maker-uti_cns_0011829-snap-gene-0.3-mRNA-1">
    <property type="protein sequence ID" value="maker-uti_cns_0011829-snap-gene-0.3-mRNA-1"/>
    <property type="gene ID" value="maker-uti_cns_0011829-snap-gene-0.3"/>
</dbReference>
<dbReference type="GO" id="GO:0051453">
    <property type="term" value="P:regulation of intracellular pH"/>
    <property type="evidence" value="ECO:0007669"/>
    <property type="project" value="TreeGrafter"/>
</dbReference>
<reference evidence="13" key="1">
    <citation type="submission" date="2016-11" db="UniProtKB">
        <authorList>
            <consortium name="WormBaseParasite"/>
        </authorList>
    </citation>
    <scope>IDENTIFICATION</scope>
</reference>
<evidence type="ECO:0000256" key="6">
    <source>
        <dbReference type="ARBA" id="ARBA00023034"/>
    </source>
</evidence>
<keyword evidence="12" id="KW-1185">Reference proteome</keyword>
<dbReference type="PRINTS" id="PR01084">
    <property type="entry name" value="NAHEXCHNGR"/>
</dbReference>
<evidence type="ECO:0000313" key="13">
    <source>
        <dbReference type="WBParaSite" id="maker-uti_cns_0011829-snap-gene-0.3-mRNA-1"/>
    </source>
</evidence>
<keyword evidence="3 11" id="KW-0050">Antiport</keyword>
<evidence type="ECO:0000256" key="3">
    <source>
        <dbReference type="ARBA" id="ARBA00022449"/>
    </source>
</evidence>
<protein>
    <recommendedName>
        <fullName evidence="11">Sodium/hydrogen exchanger</fullName>
    </recommendedName>
</protein>
<accession>A0A1I8IED1</accession>
<dbReference type="PANTHER" id="PTHR10110:SF191">
    <property type="entry name" value="SODIUM_HYDROGEN EXCHANGER 8"/>
    <property type="match status" value="1"/>
</dbReference>
<evidence type="ECO:0000256" key="2">
    <source>
        <dbReference type="ARBA" id="ARBA00022448"/>
    </source>
</evidence>
<evidence type="ECO:0000256" key="5">
    <source>
        <dbReference type="ARBA" id="ARBA00022989"/>
    </source>
</evidence>
<keyword evidence="4 11" id="KW-0812">Transmembrane</keyword>
<evidence type="ECO:0000256" key="8">
    <source>
        <dbReference type="ARBA" id="ARBA00023065"/>
    </source>
</evidence>
<evidence type="ECO:0000256" key="7">
    <source>
        <dbReference type="ARBA" id="ARBA00023053"/>
    </source>
</evidence>
<dbReference type="Proteomes" id="UP000095280">
    <property type="component" value="Unplaced"/>
</dbReference>